<dbReference type="AlphaFoldDB" id="A0A1G2L2J9"/>
<dbReference type="Proteomes" id="UP000177982">
    <property type="component" value="Unassembled WGS sequence"/>
</dbReference>
<reference evidence="2 3" key="1">
    <citation type="journal article" date="2016" name="Nat. Commun.">
        <title>Thousands of microbial genomes shed light on interconnected biogeochemical processes in an aquifer system.</title>
        <authorList>
            <person name="Anantharaman K."/>
            <person name="Brown C.T."/>
            <person name="Hug L.A."/>
            <person name="Sharon I."/>
            <person name="Castelle C.J."/>
            <person name="Probst A.J."/>
            <person name="Thomas B.C."/>
            <person name="Singh A."/>
            <person name="Wilkins M.J."/>
            <person name="Karaoz U."/>
            <person name="Brodie E.L."/>
            <person name="Williams K.H."/>
            <person name="Hubbard S.S."/>
            <person name="Banfield J.F."/>
        </authorList>
    </citation>
    <scope>NUCLEOTIDE SEQUENCE [LARGE SCALE GENOMIC DNA]</scope>
</reference>
<evidence type="ECO:0000313" key="3">
    <source>
        <dbReference type="Proteomes" id="UP000177982"/>
    </source>
</evidence>
<dbReference type="EMBL" id="MHQO01000066">
    <property type="protein sequence ID" value="OHA04899.1"/>
    <property type="molecule type" value="Genomic_DNA"/>
</dbReference>
<keyword evidence="1" id="KW-0472">Membrane</keyword>
<feature type="transmembrane region" description="Helical" evidence="1">
    <location>
        <begin position="15"/>
        <end position="41"/>
    </location>
</feature>
<protein>
    <submittedName>
        <fullName evidence="2">Uncharacterized protein</fullName>
    </submittedName>
</protein>
<evidence type="ECO:0000313" key="2">
    <source>
        <dbReference type="EMBL" id="OHA04899.1"/>
    </source>
</evidence>
<comment type="caution">
    <text evidence="2">The sequence shown here is derived from an EMBL/GenBank/DDBJ whole genome shotgun (WGS) entry which is preliminary data.</text>
</comment>
<keyword evidence="1" id="KW-1133">Transmembrane helix</keyword>
<proteinExistence type="predicted"/>
<evidence type="ECO:0000256" key="1">
    <source>
        <dbReference type="SAM" id="Phobius"/>
    </source>
</evidence>
<keyword evidence="1" id="KW-0812">Transmembrane</keyword>
<organism evidence="2 3">
    <name type="scientific">Candidatus Sungbacteria bacterium RIFCSPLOWO2_01_FULL_47_10</name>
    <dbReference type="NCBI Taxonomy" id="1802276"/>
    <lineage>
        <taxon>Bacteria</taxon>
        <taxon>Candidatus Sungiibacteriota</taxon>
    </lineage>
</organism>
<accession>A0A1G2L2J9</accession>
<gene>
    <name evidence="2" type="ORF">A2934_04240</name>
</gene>
<sequence>MPPSVYKRISSQQKFIILLAGMAVGIFGVAAAVVFFVFPLLQKEADDILTMKSEIALMKARSSEIRRVEGLLRESDADLKRVNHVVIDAENPLAFFESLYAIASSSGVIIDLKLVRATPSAVVGTPHFGIEVFIAVDGTGNEVYAFLTLLELLQFQTEIQTLSITGGVTKKDPFRISMNVTALSN</sequence>
<name>A0A1G2L2J9_9BACT</name>